<dbReference type="Proteomes" id="UP001596540">
    <property type="component" value="Unassembled WGS sequence"/>
</dbReference>
<dbReference type="EMBL" id="JBHTBH010000003">
    <property type="protein sequence ID" value="MFC7327498.1"/>
    <property type="molecule type" value="Genomic_DNA"/>
</dbReference>
<accession>A0ABW2KBY9</accession>
<comment type="caution">
    <text evidence="3">The sequence shown here is derived from an EMBL/GenBank/DDBJ whole genome shotgun (WGS) entry which is preliminary data.</text>
</comment>
<evidence type="ECO:0000313" key="3">
    <source>
        <dbReference type="EMBL" id="MFC7327498.1"/>
    </source>
</evidence>
<keyword evidence="1" id="KW-0175">Coiled coil</keyword>
<evidence type="ECO:0000256" key="2">
    <source>
        <dbReference type="SAM" id="MobiDB-lite"/>
    </source>
</evidence>
<evidence type="ECO:0000256" key="1">
    <source>
        <dbReference type="SAM" id="Coils"/>
    </source>
</evidence>
<sequence length="583" mass="61364">MKRREQSQTEQLRRALSEREAQLQEAQARLAALEASTSLQVGRALAEAAKRPGRGLVRLPRDLFRLWRGATRTTQAGGARRRRSAQPVRSYDAERQETRLLSGTAGAHGDRLVVAGVLSPEAHAAIEPYVRVVPLRPHDAQVVFDTIDADVVLVSASAASPGSPWAHVGDPAAADRTRALHWVVSAAASRGVPAVLVRDAPAPPGLATVGFDHVHDGDLGVPLHRFNPIATEPERETAPSYLPAAARPRPAVAALLDQLTADGLGQRTPDWRTLPEALRGAAGVVVADPGLAQRALACGTRALLLDTPNSDADAGLPDGVLRTAAVHAGSLRSGETQRELSVLRTSGALTPEEVRATLRTLFLERATPARLADILGRVELAPGAGGAARTLRHRSVALLAHPTDDVASLALADDVLNQLHAPAEVVVPRGAEHLTGIERLRSHGVPLRTADVEPTAEPTPAHWAGLAAAADAPWTALWRASSGAGYLADLLCAAECSGADAVGPAIAPWSVAADDGSAMNWADQDYVFVSAIEPELARRELVLRGLHPGVWNRHGARLLALGPARESGRDAEHGRVHSAPSTG</sequence>
<name>A0ABW2KBY9_9ACTN</name>
<reference evidence="4" key="1">
    <citation type="journal article" date="2019" name="Int. J. Syst. Evol. Microbiol.">
        <title>The Global Catalogue of Microorganisms (GCM) 10K type strain sequencing project: providing services to taxonomists for standard genome sequencing and annotation.</title>
        <authorList>
            <consortium name="The Broad Institute Genomics Platform"/>
            <consortium name="The Broad Institute Genome Sequencing Center for Infectious Disease"/>
            <person name="Wu L."/>
            <person name="Ma J."/>
        </authorList>
    </citation>
    <scope>NUCLEOTIDE SEQUENCE [LARGE SCALE GENOMIC DNA]</scope>
    <source>
        <strain evidence="4">CGMCC 4.7382</strain>
    </source>
</reference>
<organism evidence="3 4">
    <name type="scientific">Marinactinospora rubrisoli</name>
    <dbReference type="NCBI Taxonomy" id="2715399"/>
    <lineage>
        <taxon>Bacteria</taxon>
        <taxon>Bacillati</taxon>
        <taxon>Actinomycetota</taxon>
        <taxon>Actinomycetes</taxon>
        <taxon>Streptosporangiales</taxon>
        <taxon>Nocardiopsidaceae</taxon>
        <taxon>Marinactinospora</taxon>
    </lineage>
</organism>
<gene>
    <name evidence="3" type="ORF">ACFQRF_07055</name>
</gene>
<feature type="coiled-coil region" evidence="1">
    <location>
        <begin position="2"/>
        <end position="36"/>
    </location>
</feature>
<evidence type="ECO:0000313" key="4">
    <source>
        <dbReference type="Proteomes" id="UP001596540"/>
    </source>
</evidence>
<keyword evidence="4" id="KW-1185">Reference proteome</keyword>
<feature type="region of interest" description="Disordered" evidence="2">
    <location>
        <begin position="74"/>
        <end position="96"/>
    </location>
</feature>
<proteinExistence type="predicted"/>
<dbReference type="RefSeq" id="WP_379869850.1">
    <property type="nucleotide sequence ID" value="NZ_JBHTBH010000003.1"/>
</dbReference>
<protein>
    <submittedName>
        <fullName evidence="3">Uncharacterized protein</fullName>
    </submittedName>
</protein>